<sequence>MPGYAQGKVEAHDDLALHKKNVPLPPSEVLAMDDKTVSVSAYKPNVLLVDDEELILSSLRRLLRTQGYTLHCATSGEEALGIMAQHPIDLVMSDARMPHMDGSTLLARIHAQYPGTMRLLLTGYADLDMIVKAINEGGIYRYISKPWNDDDMLLTLRQALAHQYSERERQRLEQLSHEQNEALQLLNATLEKRVLARTSEVQQTADMLDLAYDELKHSYATSAEVFSLLVNQRLPADKQTNRQVIDLVRTYCQVHAIDETSRRDLCMAAALHNIGKLAWSDSMIGAPADQLSHIERERYRDYPKQSESLLMTLDPMRDAARLILHHQEHWDGSGFPDRLKGEAIPFGARLLKLAVDFIELQHGLIIQRRMNSDEALVFIRQYSGRWYDPGLLEGFIKACAVYRSDITLGDPLVKAMKARELSAGMVLARNLNADNGMLLLNAGKVLSEPLVDKLIAFEAMEGGSYTVFIRLPEPVLSPA</sequence>
<dbReference type="PROSITE" id="PS51832">
    <property type="entry name" value="HD_GYP"/>
    <property type="match status" value="1"/>
</dbReference>
<feature type="modified residue" description="4-aspartylphosphate" evidence="1">
    <location>
        <position position="94"/>
    </location>
</feature>
<evidence type="ECO:0000256" key="1">
    <source>
        <dbReference type="PROSITE-ProRule" id="PRU00169"/>
    </source>
</evidence>
<feature type="coiled-coil region" evidence="2">
    <location>
        <begin position="165"/>
        <end position="192"/>
    </location>
</feature>
<evidence type="ECO:0000256" key="2">
    <source>
        <dbReference type="SAM" id="Coils"/>
    </source>
</evidence>
<comment type="caution">
    <text evidence="5">The sequence shown here is derived from an EMBL/GenBank/DDBJ whole genome shotgun (WGS) entry which is preliminary data.</text>
</comment>
<dbReference type="SUPFAM" id="SSF52172">
    <property type="entry name" value="CheY-like"/>
    <property type="match status" value="1"/>
</dbReference>
<evidence type="ECO:0000259" key="4">
    <source>
        <dbReference type="PROSITE" id="PS51832"/>
    </source>
</evidence>
<dbReference type="Gene3D" id="1.10.3210.10">
    <property type="entry name" value="Hypothetical protein af1432"/>
    <property type="match status" value="1"/>
</dbReference>
<dbReference type="InterPro" id="IPR037522">
    <property type="entry name" value="HD_GYP_dom"/>
</dbReference>
<dbReference type="SUPFAM" id="SSF109604">
    <property type="entry name" value="HD-domain/PDEase-like"/>
    <property type="match status" value="1"/>
</dbReference>
<dbReference type="CDD" id="cd17569">
    <property type="entry name" value="REC_HupR-like"/>
    <property type="match status" value="1"/>
</dbReference>
<protein>
    <submittedName>
        <fullName evidence="5">Response regulator containing a CheY-like receiver domain and an HD-GYP domain protein</fullName>
    </submittedName>
</protein>
<dbReference type="PANTHER" id="PTHR45228">
    <property type="entry name" value="CYCLIC DI-GMP PHOSPHODIESTERASE TM_0186-RELATED"/>
    <property type="match status" value="1"/>
</dbReference>
<evidence type="ECO:0000313" key="5">
    <source>
        <dbReference type="EMBL" id="RMQ44944.1"/>
    </source>
</evidence>
<gene>
    <name evidence="5" type="ORF">ALQ04_01506</name>
</gene>
<keyword evidence="1" id="KW-0597">Phosphoprotein</keyword>
<dbReference type="Pfam" id="PF13487">
    <property type="entry name" value="HD_5"/>
    <property type="match status" value="1"/>
</dbReference>
<dbReference type="GO" id="GO:0008081">
    <property type="term" value="F:phosphoric diester hydrolase activity"/>
    <property type="evidence" value="ECO:0007669"/>
    <property type="project" value="UniProtKB-ARBA"/>
</dbReference>
<feature type="domain" description="HD-GYP" evidence="4">
    <location>
        <begin position="215"/>
        <end position="411"/>
    </location>
</feature>
<dbReference type="Gene3D" id="3.40.50.2300">
    <property type="match status" value="1"/>
</dbReference>
<name>A0A3M4LUW6_PSECI</name>
<evidence type="ECO:0000259" key="3">
    <source>
        <dbReference type="PROSITE" id="PS50110"/>
    </source>
</evidence>
<feature type="domain" description="Response regulatory" evidence="3">
    <location>
        <begin position="45"/>
        <end position="160"/>
    </location>
</feature>
<dbReference type="InterPro" id="IPR052020">
    <property type="entry name" value="Cyclic_di-GMP/3'3'-cGAMP_PDE"/>
</dbReference>
<dbReference type="Proteomes" id="UP000277236">
    <property type="component" value="Unassembled WGS sequence"/>
</dbReference>
<organism evidence="5 6">
    <name type="scientific">Pseudomonas cichorii</name>
    <dbReference type="NCBI Taxonomy" id="36746"/>
    <lineage>
        <taxon>Bacteria</taxon>
        <taxon>Pseudomonadati</taxon>
        <taxon>Pseudomonadota</taxon>
        <taxon>Gammaproteobacteria</taxon>
        <taxon>Pseudomonadales</taxon>
        <taxon>Pseudomonadaceae</taxon>
        <taxon>Pseudomonas</taxon>
    </lineage>
</organism>
<dbReference type="PROSITE" id="PS50110">
    <property type="entry name" value="RESPONSE_REGULATORY"/>
    <property type="match status" value="1"/>
</dbReference>
<dbReference type="InterPro" id="IPR003607">
    <property type="entry name" value="HD/PDEase_dom"/>
</dbReference>
<dbReference type="SMART" id="SM00448">
    <property type="entry name" value="REC"/>
    <property type="match status" value="1"/>
</dbReference>
<dbReference type="PANTHER" id="PTHR45228:SF8">
    <property type="entry name" value="TWO-COMPONENT RESPONSE REGULATOR-RELATED"/>
    <property type="match status" value="1"/>
</dbReference>
<evidence type="ECO:0000313" key="6">
    <source>
        <dbReference type="Proteomes" id="UP000277236"/>
    </source>
</evidence>
<proteinExistence type="predicted"/>
<dbReference type="AlphaFoldDB" id="A0A3M4LUW6"/>
<dbReference type="InterPro" id="IPR001789">
    <property type="entry name" value="Sig_transdc_resp-reg_receiver"/>
</dbReference>
<accession>A0A3M4LUW6</accession>
<dbReference type="InterPro" id="IPR011006">
    <property type="entry name" value="CheY-like_superfamily"/>
</dbReference>
<reference evidence="5 6" key="1">
    <citation type="submission" date="2018-08" db="EMBL/GenBank/DDBJ databases">
        <title>Recombination of ecologically and evolutionarily significant loci maintains genetic cohesion in the Pseudomonas syringae species complex.</title>
        <authorList>
            <person name="Dillon M."/>
            <person name="Thakur S."/>
            <person name="Almeida R.N.D."/>
            <person name="Weir B.S."/>
            <person name="Guttman D.S."/>
        </authorList>
    </citation>
    <scope>NUCLEOTIDE SEQUENCE [LARGE SCALE GENOMIC DNA]</scope>
    <source>
        <strain evidence="5 6">ICMP 3353</strain>
    </source>
</reference>
<dbReference type="GO" id="GO:0000160">
    <property type="term" value="P:phosphorelay signal transduction system"/>
    <property type="evidence" value="ECO:0007669"/>
    <property type="project" value="InterPro"/>
</dbReference>
<keyword evidence="2" id="KW-0175">Coiled coil</keyword>
<dbReference type="Pfam" id="PF00072">
    <property type="entry name" value="Response_reg"/>
    <property type="match status" value="1"/>
</dbReference>
<dbReference type="CDD" id="cd00077">
    <property type="entry name" value="HDc"/>
    <property type="match status" value="1"/>
</dbReference>
<dbReference type="EMBL" id="RBRE01000057">
    <property type="protein sequence ID" value="RMQ44944.1"/>
    <property type="molecule type" value="Genomic_DNA"/>
</dbReference>